<dbReference type="AlphaFoldDB" id="A0A834M6S3"/>
<evidence type="ECO:0000313" key="3">
    <source>
        <dbReference type="Proteomes" id="UP000625711"/>
    </source>
</evidence>
<comment type="caution">
    <text evidence="2">The sequence shown here is derived from an EMBL/GenBank/DDBJ whole genome shotgun (WGS) entry which is preliminary data.</text>
</comment>
<accession>A0A834M6S3</accession>
<organism evidence="2 3">
    <name type="scientific">Rhynchophorus ferrugineus</name>
    <name type="common">Red palm weevil</name>
    <name type="synonym">Curculio ferrugineus</name>
    <dbReference type="NCBI Taxonomy" id="354439"/>
    <lineage>
        <taxon>Eukaryota</taxon>
        <taxon>Metazoa</taxon>
        <taxon>Ecdysozoa</taxon>
        <taxon>Arthropoda</taxon>
        <taxon>Hexapoda</taxon>
        <taxon>Insecta</taxon>
        <taxon>Pterygota</taxon>
        <taxon>Neoptera</taxon>
        <taxon>Endopterygota</taxon>
        <taxon>Coleoptera</taxon>
        <taxon>Polyphaga</taxon>
        <taxon>Cucujiformia</taxon>
        <taxon>Curculionidae</taxon>
        <taxon>Dryophthorinae</taxon>
        <taxon>Rhynchophorus</taxon>
    </lineage>
</organism>
<dbReference type="Proteomes" id="UP000625711">
    <property type="component" value="Unassembled WGS sequence"/>
</dbReference>
<dbReference type="EMBL" id="JAACXV010014125">
    <property type="protein sequence ID" value="KAF7270181.1"/>
    <property type="molecule type" value="Genomic_DNA"/>
</dbReference>
<evidence type="ECO:0000256" key="1">
    <source>
        <dbReference type="SAM" id="MobiDB-lite"/>
    </source>
</evidence>
<feature type="region of interest" description="Disordered" evidence="1">
    <location>
        <begin position="14"/>
        <end position="37"/>
    </location>
</feature>
<proteinExistence type="predicted"/>
<gene>
    <name evidence="2" type="ORF">GWI33_016836</name>
</gene>
<feature type="compositionally biased region" description="Basic and acidic residues" evidence="1">
    <location>
        <begin position="15"/>
        <end position="24"/>
    </location>
</feature>
<sequence>MLTIELANYTHRRRRDIDPPRENIDVGSTSKIPATPTPLPRTFRLPGEYYDVDVSHRRIVQLDLGADPVTEASTKRTDFFVRSGISNSFWECARTKVDLFVFC</sequence>
<protein>
    <submittedName>
        <fullName evidence="2">Uncharacterized protein</fullName>
    </submittedName>
</protein>
<name>A0A834M6S3_RHYFE</name>
<keyword evidence="3" id="KW-1185">Reference proteome</keyword>
<evidence type="ECO:0000313" key="2">
    <source>
        <dbReference type="EMBL" id="KAF7270181.1"/>
    </source>
</evidence>
<reference evidence="2" key="1">
    <citation type="submission" date="2020-08" db="EMBL/GenBank/DDBJ databases">
        <title>Genome sequencing and assembly of the red palm weevil Rhynchophorus ferrugineus.</title>
        <authorList>
            <person name="Dias G.B."/>
            <person name="Bergman C.M."/>
            <person name="Manee M."/>
        </authorList>
    </citation>
    <scope>NUCLEOTIDE SEQUENCE</scope>
    <source>
        <strain evidence="2">AA-2017</strain>
        <tissue evidence="2">Whole larva</tissue>
    </source>
</reference>